<evidence type="ECO:0000256" key="5">
    <source>
        <dbReference type="ARBA" id="ARBA00023242"/>
    </source>
</evidence>
<organism evidence="8 9">
    <name type="scientific">Eruca vesicaria subsp. sativa</name>
    <name type="common">Garden rocket</name>
    <name type="synonym">Eruca sativa</name>
    <dbReference type="NCBI Taxonomy" id="29727"/>
    <lineage>
        <taxon>Eukaryota</taxon>
        <taxon>Viridiplantae</taxon>
        <taxon>Streptophyta</taxon>
        <taxon>Embryophyta</taxon>
        <taxon>Tracheophyta</taxon>
        <taxon>Spermatophyta</taxon>
        <taxon>Magnoliopsida</taxon>
        <taxon>eudicotyledons</taxon>
        <taxon>Gunneridae</taxon>
        <taxon>Pentapetalae</taxon>
        <taxon>rosids</taxon>
        <taxon>malvids</taxon>
        <taxon>Brassicales</taxon>
        <taxon>Brassicaceae</taxon>
        <taxon>Brassiceae</taxon>
        <taxon>Eruca</taxon>
    </lineage>
</organism>
<dbReference type="GO" id="GO:0003677">
    <property type="term" value="F:DNA binding"/>
    <property type="evidence" value="ECO:0007669"/>
    <property type="project" value="UniProtKB-KW"/>
</dbReference>
<feature type="compositionally biased region" description="Basic and acidic residues" evidence="6">
    <location>
        <begin position="41"/>
        <end position="51"/>
    </location>
</feature>
<dbReference type="PANTHER" id="PTHR31541">
    <property type="entry name" value="B3 DOMAIN PLANT PROTEIN-RELATED"/>
    <property type="match status" value="1"/>
</dbReference>
<dbReference type="Proteomes" id="UP001642260">
    <property type="component" value="Unassembled WGS sequence"/>
</dbReference>
<sequence>MLLAFGDDDEIRARRVQEEQDRNFLMIDTITNTFSLGKRKIDDHDQSKNQEKVTASSSSSLSLVESKKRRVVVSDDKPIRAEPIREIKPPVKERKGPVKQKEPVRRELGVTPGWLVELMRRKKGVDAKLVIEKVITKSDLKPEQGRFLIPFKQITEDDFLNEAELNIVEEYYSGDGEKGVDVILLNSNDAEKKWNANLRVWRMKSSFNYALCSGWNLFVRENDIEVNQTRRLWSFHSRDGKLFLAFDPQPQYQDQDEAMALIHDATSSSMSPDVTRDSYNPFVCEETNKRLYPFTKRRRTLRVCVRIITRDSGNLFEGLEVNRTQPEECTEMAPNVVAVQETMMDPELRL</sequence>
<dbReference type="SUPFAM" id="SSF101936">
    <property type="entry name" value="DNA-binding pseudobarrel domain"/>
    <property type="match status" value="1"/>
</dbReference>
<reference evidence="8 9" key="1">
    <citation type="submission" date="2022-03" db="EMBL/GenBank/DDBJ databases">
        <authorList>
            <person name="Macdonald S."/>
            <person name="Ahmed S."/>
            <person name="Newling K."/>
        </authorList>
    </citation>
    <scope>NUCLEOTIDE SEQUENCE [LARGE SCALE GENOMIC DNA]</scope>
</reference>
<keyword evidence="2" id="KW-0805">Transcription regulation</keyword>
<dbReference type="Pfam" id="PF03754">
    <property type="entry name" value="At2g31720-like"/>
    <property type="match status" value="1"/>
</dbReference>
<dbReference type="InterPro" id="IPR003340">
    <property type="entry name" value="B3_DNA-bd"/>
</dbReference>
<name>A0ABC8IM96_ERUVS</name>
<dbReference type="InterPro" id="IPR015300">
    <property type="entry name" value="DNA-bd_pseudobarrel_sf"/>
</dbReference>
<evidence type="ECO:0000256" key="4">
    <source>
        <dbReference type="ARBA" id="ARBA00023163"/>
    </source>
</evidence>
<dbReference type="PANTHER" id="PTHR31541:SF54">
    <property type="entry name" value="TF-B3 DOMAIN-CONTAINING PROTEIN"/>
    <property type="match status" value="1"/>
</dbReference>
<dbReference type="Gene3D" id="2.40.330.10">
    <property type="entry name" value="DNA-binding pseudobarrel domain"/>
    <property type="match status" value="1"/>
</dbReference>
<dbReference type="CDD" id="cd10017">
    <property type="entry name" value="B3_DNA"/>
    <property type="match status" value="1"/>
</dbReference>
<keyword evidence="3" id="KW-0238">DNA-binding</keyword>
<comment type="subcellular location">
    <subcellularLocation>
        <location evidence="1">Nucleus</location>
    </subcellularLocation>
</comment>
<comment type="caution">
    <text evidence="8">The sequence shown here is derived from an EMBL/GenBank/DDBJ whole genome shotgun (WGS) entry which is preliminary data.</text>
</comment>
<accession>A0ABC8IM96</accession>
<evidence type="ECO:0000256" key="6">
    <source>
        <dbReference type="SAM" id="MobiDB-lite"/>
    </source>
</evidence>
<protein>
    <recommendedName>
        <fullName evidence="7">TF-B3 domain-containing protein</fullName>
    </recommendedName>
</protein>
<evidence type="ECO:0000313" key="8">
    <source>
        <dbReference type="EMBL" id="CAH8282335.1"/>
    </source>
</evidence>
<gene>
    <name evidence="8" type="ORF">ERUC_LOCUS351</name>
</gene>
<dbReference type="EMBL" id="CAKOAT010000002">
    <property type="protein sequence ID" value="CAH8282335.1"/>
    <property type="molecule type" value="Genomic_DNA"/>
</dbReference>
<feature type="domain" description="TF-B3" evidence="7">
    <location>
        <begin position="150"/>
        <end position="250"/>
    </location>
</feature>
<keyword evidence="5" id="KW-0539">Nucleus</keyword>
<dbReference type="PROSITE" id="PS50863">
    <property type="entry name" value="B3"/>
    <property type="match status" value="1"/>
</dbReference>
<dbReference type="GO" id="GO:0005634">
    <property type="term" value="C:nucleus"/>
    <property type="evidence" value="ECO:0007669"/>
    <property type="project" value="UniProtKB-SubCell"/>
</dbReference>
<evidence type="ECO:0000256" key="3">
    <source>
        <dbReference type="ARBA" id="ARBA00023125"/>
    </source>
</evidence>
<evidence type="ECO:0000256" key="2">
    <source>
        <dbReference type="ARBA" id="ARBA00023015"/>
    </source>
</evidence>
<dbReference type="AlphaFoldDB" id="A0ABC8IM96"/>
<evidence type="ECO:0000256" key="1">
    <source>
        <dbReference type="ARBA" id="ARBA00004123"/>
    </source>
</evidence>
<keyword evidence="4" id="KW-0804">Transcription</keyword>
<keyword evidence="9" id="KW-1185">Reference proteome</keyword>
<evidence type="ECO:0000313" key="9">
    <source>
        <dbReference type="Proteomes" id="UP001642260"/>
    </source>
</evidence>
<proteinExistence type="predicted"/>
<dbReference type="InterPro" id="IPR005508">
    <property type="entry name" value="At2g31720-like"/>
</dbReference>
<feature type="region of interest" description="Disordered" evidence="6">
    <location>
        <begin position="41"/>
        <end position="60"/>
    </location>
</feature>
<evidence type="ECO:0000259" key="7">
    <source>
        <dbReference type="PROSITE" id="PS50863"/>
    </source>
</evidence>